<proteinExistence type="predicted"/>
<evidence type="ECO:0000313" key="1">
    <source>
        <dbReference type="EMBL" id="MDT0557216.1"/>
    </source>
</evidence>
<comment type="caution">
    <text evidence="1">The sequence shown here is derived from an EMBL/GenBank/DDBJ whole genome shotgun (WGS) entry which is preliminary data.</text>
</comment>
<dbReference type="RefSeq" id="WP_311425987.1">
    <property type="nucleotide sequence ID" value="NZ_JAVRIA010000001.1"/>
</dbReference>
<evidence type="ECO:0000313" key="2">
    <source>
        <dbReference type="Proteomes" id="UP001259492"/>
    </source>
</evidence>
<reference evidence="1 2" key="1">
    <citation type="submission" date="2023-09" db="EMBL/GenBank/DDBJ databases">
        <authorList>
            <person name="Rey-Velasco X."/>
        </authorList>
    </citation>
    <scope>NUCLEOTIDE SEQUENCE [LARGE SCALE GENOMIC DNA]</scope>
    <source>
        <strain evidence="1 2">W332</strain>
    </source>
</reference>
<dbReference type="EMBL" id="JAVRIA010000001">
    <property type="protein sequence ID" value="MDT0557216.1"/>
    <property type="molecule type" value="Genomic_DNA"/>
</dbReference>
<name>A0ABU2YH43_9FLAO</name>
<dbReference type="Proteomes" id="UP001259492">
    <property type="component" value="Unassembled WGS sequence"/>
</dbReference>
<keyword evidence="2" id="KW-1185">Reference proteome</keyword>
<protein>
    <submittedName>
        <fullName evidence="1">Uncharacterized protein</fullName>
    </submittedName>
</protein>
<gene>
    <name evidence="1" type="ORF">RM697_01065</name>
</gene>
<accession>A0ABU2YH43</accession>
<sequence>MPSNKLEIFRKEFLNANSWAQRKDGVPLDLLDNLTNEELEIAENELIENLDLKDDWPINGLGHIKSKKALPKLYDLLEKSKKGMKISIAHSIFQISEDEEMTDIVLTEMPKLKHWTEIIHMLYLLPIFKDERIDSMLNGYREHKDYLVAYNATQAMGLSTKEVVEKFREKKTAPNNGYNSLWQRVKTKFNL</sequence>
<organism evidence="1 2">
    <name type="scientific">Microcosmobacter mediterraneus</name>
    <dbReference type="NCBI Taxonomy" id="3075607"/>
    <lineage>
        <taxon>Bacteria</taxon>
        <taxon>Pseudomonadati</taxon>
        <taxon>Bacteroidota</taxon>
        <taxon>Flavobacteriia</taxon>
        <taxon>Flavobacteriales</taxon>
        <taxon>Flavobacteriaceae</taxon>
        <taxon>Microcosmobacter</taxon>
    </lineage>
</organism>